<reference evidence="1 2" key="1">
    <citation type="journal article" date="2015" name="Nature">
        <title>rRNA introns, odd ribosomes, and small enigmatic genomes across a large radiation of phyla.</title>
        <authorList>
            <person name="Brown C.T."/>
            <person name="Hug L.A."/>
            <person name="Thomas B.C."/>
            <person name="Sharon I."/>
            <person name="Castelle C.J."/>
            <person name="Singh A."/>
            <person name="Wilkins M.J."/>
            <person name="Williams K.H."/>
            <person name="Banfield J.F."/>
        </authorList>
    </citation>
    <scope>NUCLEOTIDE SEQUENCE [LARGE SCALE GENOMIC DNA]</scope>
</reference>
<evidence type="ECO:0000313" key="1">
    <source>
        <dbReference type="EMBL" id="KKW05385.1"/>
    </source>
</evidence>
<proteinExistence type="predicted"/>
<dbReference type="SUPFAM" id="SSF53850">
    <property type="entry name" value="Periplasmic binding protein-like II"/>
    <property type="match status" value="1"/>
</dbReference>
<dbReference type="Proteomes" id="UP000034589">
    <property type="component" value="Unassembled WGS sequence"/>
</dbReference>
<dbReference type="InterPro" id="IPR050490">
    <property type="entry name" value="Bact_solute-bd_prot1"/>
</dbReference>
<dbReference type="EMBL" id="LCPV01000063">
    <property type="protein sequence ID" value="KKW05385.1"/>
    <property type="molecule type" value="Genomic_DNA"/>
</dbReference>
<sequence length="429" mass="46380">MPKLSVFQTILLSAFGALAVSGVLIFALVIGSGSGTNIGPVMIWGTFDENTFRKIIRESAEQDGRLLSVTYEQKDEDKFADLLTEALASGTGPDIFILRQENAVRDAGKVFPIPYDGFSETQFRNTFIEAANPYLGEAGVLGIPLLADPLVLYWNRDMLASAGFASPPRYWDELSGMAQSITKRNEAGQVQKSAISFGEYRNVSHAKEIVSTLILQAGGLITTRDSIGRLVSVFTPRQAIESALRFYTEFADPSKAIYSWSRAMPESRSAFASGDLALYIGFASEYGAVARMNPNLNFAVASIPQIRSAERTLTFARVYALSVARTTKNPSGAVQVASLLASAETSSALSNAYGIPSARRDVLTQTTPAASNDDLFKKQAIASGSWTDPDPAKTDDVFRGMIENVTTGTMRLSEAVARAHQEIGHILEL</sequence>
<protein>
    <submittedName>
        <fullName evidence="1">Extracellular solute-binding protein family 1</fullName>
    </submittedName>
</protein>
<accession>A0A0G1VGF8</accession>
<evidence type="ECO:0000313" key="2">
    <source>
        <dbReference type="Proteomes" id="UP000034589"/>
    </source>
</evidence>
<dbReference type="InterPro" id="IPR006059">
    <property type="entry name" value="SBP"/>
</dbReference>
<dbReference type="Gene3D" id="3.40.190.10">
    <property type="entry name" value="Periplasmic binding protein-like II"/>
    <property type="match status" value="1"/>
</dbReference>
<organism evidence="1 2">
    <name type="scientific">Candidatus Kaiserbacteria bacterium GW2011_GWC2_49_12</name>
    <dbReference type="NCBI Taxonomy" id="1618675"/>
    <lineage>
        <taxon>Bacteria</taxon>
        <taxon>Candidatus Kaiseribacteriota</taxon>
    </lineage>
</organism>
<dbReference type="PANTHER" id="PTHR43649:SF12">
    <property type="entry name" value="DIACETYLCHITOBIOSE BINDING PROTEIN DASA"/>
    <property type="match status" value="1"/>
</dbReference>
<dbReference type="AlphaFoldDB" id="A0A0G1VGF8"/>
<comment type="caution">
    <text evidence="1">The sequence shown here is derived from an EMBL/GenBank/DDBJ whole genome shotgun (WGS) entry which is preliminary data.</text>
</comment>
<name>A0A0G1VGF8_9BACT</name>
<dbReference type="Pfam" id="PF13416">
    <property type="entry name" value="SBP_bac_8"/>
    <property type="match status" value="1"/>
</dbReference>
<dbReference type="PANTHER" id="PTHR43649">
    <property type="entry name" value="ARABINOSE-BINDING PROTEIN-RELATED"/>
    <property type="match status" value="1"/>
</dbReference>
<gene>
    <name evidence="1" type="ORF">UY39_C0063G0003</name>
</gene>